<dbReference type="EMBL" id="CAJVQA010015783">
    <property type="protein sequence ID" value="CAG8739241.1"/>
    <property type="molecule type" value="Genomic_DNA"/>
</dbReference>
<keyword evidence="2" id="KW-1185">Reference proteome</keyword>
<reference evidence="1" key="1">
    <citation type="submission" date="2021-06" db="EMBL/GenBank/DDBJ databases">
        <authorList>
            <person name="Kallberg Y."/>
            <person name="Tangrot J."/>
            <person name="Rosling A."/>
        </authorList>
    </citation>
    <scope>NUCLEOTIDE SEQUENCE</scope>
    <source>
        <strain evidence="1">FL966</strain>
    </source>
</reference>
<sequence>MNLLIIYKDGKKKKKPTTLSYGFDIVIDIARRIKGINHEPSVTGPSILLEKFDSRVDEFLKNMTVELIEE</sequence>
<protein>
    <submittedName>
        <fullName evidence="1">21056_t:CDS:1</fullName>
    </submittedName>
</protein>
<accession>A0A9N9IL34</accession>
<dbReference type="AlphaFoldDB" id="A0A9N9IL34"/>
<comment type="caution">
    <text evidence="1">The sequence shown here is derived from an EMBL/GenBank/DDBJ whole genome shotgun (WGS) entry which is preliminary data.</text>
</comment>
<dbReference type="Proteomes" id="UP000789759">
    <property type="component" value="Unassembled WGS sequence"/>
</dbReference>
<organism evidence="1 2">
    <name type="scientific">Cetraspora pellucida</name>
    <dbReference type="NCBI Taxonomy" id="1433469"/>
    <lineage>
        <taxon>Eukaryota</taxon>
        <taxon>Fungi</taxon>
        <taxon>Fungi incertae sedis</taxon>
        <taxon>Mucoromycota</taxon>
        <taxon>Glomeromycotina</taxon>
        <taxon>Glomeromycetes</taxon>
        <taxon>Diversisporales</taxon>
        <taxon>Gigasporaceae</taxon>
        <taxon>Cetraspora</taxon>
    </lineage>
</organism>
<name>A0A9N9IL34_9GLOM</name>
<evidence type="ECO:0000313" key="2">
    <source>
        <dbReference type="Proteomes" id="UP000789759"/>
    </source>
</evidence>
<proteinExistence type="predicted"/>
<gene>
    <name evidence="1" type="ORF">CPELLU_LOCUS13993</name>
</gene>
<evidence type="ECO:0000313" key="1">
    <source>
        <dbReference type="EMBL" id="CAG8739241.1"/>
    </source>
</evidence>